<dbReference type="RefSeq" id="WP_350242706.1">
    <property type="nucleotide sequence ID" value="NZ_CP158299.1"/>
</dbReference>
<evidence type="ECO:0000313" key="11">
    <source>
        <dbReference type="EMBL" id="XBV84669.1"/>
    </source>
</evidence>
<dbReference type="InterPro" id="IPR015422">
    <property type="entry name" value="PyrdxlP-dep_Trfase_small"/>
</dbReference>
<keyword evidence="5" id="KW-0028">Amino-acid biosynthesis</keyword>
<dbReference type="SUPFAM" id="SSF53383">
    <property type="entry name" value="PLP-dependent transferases"/>
    <property type="match status" value="1"/>
</dbReference>
<dbReference type="EC" id="2.6.1.9" evidence="3"/>
<dbReference type="Pfam" id="PF00155">
    <property type="entry name" value="Aminotran_1_2"/>
    <property type="match status" value="1"/>
</dbReference>
<dbReference type="Gene3D" id="3.40.640.10">
    <property type="entry name" value="Type I PLP-dependent aspartate aminotransferase-like (Major domain)"/>
    <property type="match status" value="1"/>
</dbReference>
<dbReference type="PANTHER" id="PTHR43643">
    <property type="entry name" value="HISTIDINOL-PHOSPHATE AMINOTRANSFERASE 2"/>
    <property type="match status" value="1"/>
</dbReference>
<keyword evidence="8" id="KW-0368">Histidine biosynthesis</keyword>
<dbReference type="GO" id="GO:0030170">
    <property type="term" value="F:pyridoxal phosphate binding"/>
    <property type="evidence" value="ECO:0007669"/>
    <property type="project" value="InterPro"/>
</dbReference>
<comment type="pathway">
    <text evidence="1">Amino-acid biosynthesis; L-histidine biosynthesis; L-histidine from 5-phospho-alpha-D-ribose 1-diphosphate: step 7/9.</text>
</comment>
<evidence type="ECO:0000256" key="1">
    <source>
        <dbReference type="ARBA" id="ARBA00005011"/>
    </source>
</evidence>
<evidence type="ECO:0000256" key="2">
    <source>
        <dbReference type="ARBA" id="ARBA00007970"/>
    </source>
</evidence>
<dbReference type="InterPro" id="IPR004839">
    <property type="entry name" value="Aminotransferase_I/II_large"/>
</dbReference>
<comment type="similarity">
    <text evidence="2">Belongs to the class-II pyridoxal-phosphate-dependent aminotransferase family. Histidinol-phosphate aminotransferase subfamily.</text>
</comment>
<keyword evidence="7" id="KW-0663">Pyridoxal phosphate</keyword>
<reference evidence="11" key="1">
    <citation type="submission" date="2024-06" db="EMBL/GenBank/DDBJ databases">
        <title>Draft Genome Sequence of Deinococcus sonorensis Type Strain KR-87, a Biofilm Producing Representative of the Genus Deinococcus.</title>
        <authorList>
            <person name="Boren L.S."/>
            <person name="Grosso R.A."/>
            <person name="Hugenberg-Cox A.N."/>
            <person name="Hill J.T.E."/>
            <person name="Albert C.M."/>
            <person name="Tuohy J.M."/>
        </authorList>
    </citation>
    <scope>NUCLEOTIDE SEQUENCE</scope>
    <source>
        <strain evidence="11">KR-87</strain>
    </source>
</reference>
<proteinExistence type="inferred from homology"/>
<dbReference type="PANTHER" id="PTHR43643:SF6">
    <property type="entry name" value="HISTIDINOL-PHOSPHATE AMINOTRANSFERASE"/>
    <property type="match status" value="1"/>
</dbReference>
<dbReference type="AlphaFoldDB" id="A0AAU7U7I9"/>
<dbReference type="GO" id="GO:0000105">
    <property type="term" value="P:L-histidine biosynthetic process"/>
    <property type="evidence" value="ECO:0007669"/>
    <property type="project" value="UniProtKB-KW"/>
</dbReference>
<dbReference type="InterPro" id="IPR015424">
    <property type="entry name" value="PyrdxlP-dep_Trfase"/>
</dbReference>
<feature type="domain" description="Aminotransferase class I/classII large" evidence="10">
    <location>
        <begin position="45"/>
        <end position="325"/>
    </location>
</feature>
<dbReference type="Gene3D" id="3.90.1150.10">
    <property type="entry name" value="Aspartate Aminotransferase, domain 1"/>
    <property type="match status" value="1"/>
</dbReference>
<keyword evidence="4 11" id="KW-0032">Aminotransferase</keyword>
<evidence type="ECO:0000256" key="3">
    <source>
        <dbReference type="ARBA" id="ARBA00012748"/>
    </source>
</evidence>
<evidence type="ECO:0000256" key="8">
    <source>
        <dbReference type="ARBA" id="ARBA00023102"/>
    </source>
</evidence>
<evidence type="ECO:0000256" key="6">
    <source>
        <dbReference type="ARBA" id="ARBA00022679"/>
    </source>
</evidence>
<name>A0AAU7U7I9_9DEIO</name>
<dbReference type="InterPro" id="IPR015421">
    <property type="entry name" value="PyrdxlP-dep_Trfase_major"/>
</dbReference>
<evidence type="ECO:0000256" key="7">
    <source>
        <dbReference type="ARBA" id="ARBA00022898"/>
    </source>
</evidence>
<dbReference type="KEGG" id="dsc:ABOD76_14605"/>
<accession>A0AAU7U7I9</accession>
<sequence length="340" mass="36129">MPVPLHPTLPPAQPGGLDSTAFVRLDFSVTTNPYGPNPLLMRAVQTADQARFPDPQYREARNALARLHGVKPASVVPGLGGPELLHRIVRGYLPQGGRALSAGAASREFTRAVQLAGGTLEPLPPAELAAALRSDVQLVYVGHPHNPTGHTYTDEVLGQLLVACQANDTLLVLDQTYAPFVGLRMPPLHSHLVTVSSPGRAHGLPGLRPAYAVAALETATALWNLAPAWLLPAATAAVLAALPQAQTHLNETLPLVDEDARELARALARVGRVEHHGTPFLTVQLPDAARVAQALLDRGLRVRECSDLGLTDTLRISVRRPEDNATLQNALLSVLGGVRS</sequence>
<gene>
    <name evidence="11" type="ORF">ABOD76_14605</name>
</gene>
<evidence type="ECO:0000256" key="4">
    <source>
        <dbReference type="ARBA" id="ARBA00022576"/>
    </source>
</evidence>
<dbReference type="EMBL" id="CP158299">
    <property type="protein sequence ID" value="XBV84669.1"/>
    <property type="molecule type" value="Genomic_DNA"/>
</dbReference>
<dbReference type="GO" id="GO:0004400">
    <property type="term" value="F:histidinol-phosphate transaminase activity"/>
    <property type="evidence" value="ECO:0007669"/>
    <property type="project" value="UniProtKB-EC"/>
</dbReference>
<comment type="catalytic activity">
    <reaction evidence="9">
        <text>L-histidinol phosphate + 2-oxoglutarate = 3-(imidazol-4-yl)-2-oxopropyl phosphate + L-glutamate</text>
        <dbReference type="Rhea" id="RHEA:23744"/>
        <dbReference type="ChEBI" id="CHEBI:16810"/>
        <dbReference type="ChEBI" id="CHEBI:29985"/>
        <dbReference type="ChEBI" id="CHEBI:57766"/>
        <dbReference type="ChEBI" id="CHEBI:57980"/>
        <dbReference type="EC" id="2.6.1.9"/>
    </reaction>
</comment>
<evidence type="ECO:0000256" key="9">
    <source>
        <dbReference type="ARBA" id="ARBA00047481"/>
    </source>
</evidence>
<evidence type="ECO:0000259" key="10">
    <source>
        <dbReference type="Pfam" id="PF00155"/>
    </source>
</evidence>
<organism evidence="11">
    <name type="scientific">Deinococcus sonorensis KR-87</name>
    <dbReference type="NCBI Taxonomy" id="694439"/>
    <lineage>
        <taxon>Bacteria</taxon>
        <taxon>Thermotogati</taxon>
        <taxon>Deinococcota</taxon>
        <taxon>Deinococci</taxon>
        <taxon>Deinococcales</taxon>
        <taxon>Deinococcaceae</taxon>
        <taxon>Deinococcus</taxon>
    </lineage>
</organism>
<keyword evidence="6" id="KW-0808">Transferase</keyword>
<dbReference type="CDD" id="cd00609">
    <property type="entry name" value="AAT_like"/>
    <property type="match status" value="1"/>
</dbReference>
<evidence type="ECO:0000256" key="5">
    <source>
        <dbReference type="ARBA" id="ARBA00022605"/>
    </source>
</evidence>
<protein>
    <recommendedName>
        <fullName evidence="3">histidinol-phosphate transaminase</fullName>
        <ecNumber evidence="3">2.6.1.9</ecNumber>
    </recommendedName>
</protein>
<dbReference type="InterPro" id="IPR050106">
    <property type="entry name" value="HistidinolP_aminotransfase"/>
</dbReference>